<feature type="compositionally biased region" description="Polar residues" evidence="1">
    <location>
        <begin position="373"/>
        <end position="389"/>
    </location>
</feature>
<feature type="compositionally biased region" description="Basic and acidic residues" evidence="1">
    <location>
        <begin position="347"/>
        <end position="361"/>
    </location>
</feature>
<feature type="compositionally biased region" description="Basic and acidic residues" evidence="1">
    <location>
        <begin position="408"/>
        <end position="427"/>
    </location>
</feature>
<feature type="compositionally biased region" description="Basic and acidic residues" evidence="1">
    <location>
        <begin position="309"/>
        <end position="330"/>
    </location>
</feature>
<feature type="region of interest" description="Disordered" evidence="1">
    <location>
        <begin position="1"/>
        <end position="200"/>
    </location>
</feature>
<feature type="compositionally biased region" description="Polar residues" evidence="1">
    <location>
        <begin position="445"/>
        <end position="454"/>
    </location>
</feature>
<dbReference type="PANTHER" id="PTHR34660:SF3">
    <property type="entry name" value="RRM DOMAIN-CONTAINING PROTEIN"/>
    <property type="match status" value="1"/>
</dbReference>
<evidence type="ECO:0000313" key="2">
    <source>
        <dbReference type="EMBL" id="KAK1389807.1"/>
    </source>
</evidence>
<feature type="compositionally biased region" description="Polar residues" evidence="1">
    <location>
        <begin position="93"/>
        <end position="102"/>
    </location>
</feature>
<dbReference type="Proteomes" id="UP001237642">
    <property type="component" value="Unassembled WGS sequence"/>
</dbReference>
<feature type="compositionally biased region" description="Polar residues" evidence="1">
    <location>
        <begin position="286"/>
        <end position="308"/>
    </location>
</feature>
<evidence type="ECO:0000313" key="3">
    <source>
        <dbReference type="Proteomes" id="UP001237642"/>
    </source>
</evidence>
<feature type="region of interest" description="Disordered" evidence="1">
    <location>
        <begin position="475"/>
        <end position="497"/>
    </location>
</feature>
<feature type="compositionally biased region" description="Basic and acidic residues" evidence="1">
    <location>
        <begin position="161"/>
        <end position="184"/>
    </location>
</feature>
<organism evidence="2 3">
    <name type="scientific">Heracleum sosnowskyi</name>
    <dbReference type="NCBI Taxonomy" id="360622"/>
    <lineage>
        <taxon>Eukaryota</taxon>
        <taxon>Viridiplantae</taxon>
        <taxon>Streptophyta</taxon>
        <taxon>Embryophyta</taxon>
        <taxon>Tracheophyta</taxon>
        <taxon>Spermatophyta</taxon>
        <taxon>Magnoliopsida</taxon>
        <taxon>eudicotyledons</taxon>
        <taxon>Gunneridae</taxon>
        <taxon>Pentapetalae</taxon>
        <taxon>asterids</taxon>
        <taxon>campanulids</taxon>
        <taxon>Apiales</taxon>
        <taxon>Apiaceae</taxon>
        <taxon>Apioideae</taxon>
        <taxon>apioid superclade</taxon>
        <taxon>Tordylieae</taxon>
        <taxon>Tordyliinae</taxon>
        <taxon>Heracleum</taxon>
    </lineage>
</organism>
<evidence type="ECO:0000256" key="1">
    <source>
        <dbReference type="SAM" id="MobiDB-lite"/>
    </source>
</evidence>
<dbReference type="EMBL" id="JAUIZM010000004">
    <property type="protein sequence ID" value="KAK1389807.1"/>
    <property type="molecule type" value="Genomic_DNA"/>
</dbReference>
<feature type="compositionally biased region" description="Basic and acidic residues" evidence="1">
    <location>
        <begin position="103"/>
        <end position="153"/>
    </location>
</feature>
<feature type="compositionally biased region" description="Basic residues" evidence="1">
    <location>
        <begin position="331"/>
        <end position="340"/>
    </location>
</feature>
<keyword evidence="3" id="KW-1185">Reference proteome</keyword>
<sequence>MSRCFPFPPPGYEKKPIPEDANVLNKEKTREKKHKDKKDKERREGKDKKDKEKSDKKRREKKDRKEKNKDKEKHKEKDQEKGSTSGEKRVLGQSENCNGAKSHQSEKERGKEKNESSSTSADKKQIGAKSHQIEKERGKEKKQSSSTSEDKRQIGQFDYCNGDKLHQKVERSRDKRNTSTEEKFSVQIQGHTGGDKPVQVSFADKDHQDSKFQLEFNERINDEEKGSGRQLVESFKGRGLKKDERTDRIADRDTCMVVEGKEKIKGEQVDNWKIDGQRIYHEDKSNGNSMSQNLTRSIQNKTGLSNSTDKFEQRMDGKEKSKEREIDDKRRDKRKSKHKDKQSQGTDKTREKEKRKEDKAKKEHRKSNKDTLRSSNNDDTVGTSNNKTPHISEDNKNAATEGSLKKRKDFEKNGFLHEHVIRPEKLPRLSPHPLSENGQELEPSKTITPFTPQKQGADKHLEVYNKDARENGLTGQHQLPISAPQPSPVIAEASRKSPHPDMKYLSKVLSVPQVQEWSDVDDQAWLFNNRKSLLIKSEVDPTGGNQGQQRFSCGIHSHITPPLGREVGLLLLSFLVG</sequence>
<accession>A0AAD8MYT9</accession>
<dbReference type="AlphaFoldDB" id="A0AAD8MYT9"/>
<protein>
    <submittedName>
        <fullName evidence="2">Uncharacterized protein</fullName>
    </submittedName>
</protein>
<proteinExistence type="predicted"/>
<comment type="caution">
    <text evidence="2">The sequence shown here is derived from an EMBL/GenBank/DDBJ whole genome shotgun (WGS) entry which is preliminary data.</text>
</comment>
<dbReference type="PANTHER" id="PTHR34660">
    <property type="entry name" value="MYB-LIKE PROTEIN X"/>
    <property type="match status" value="1"/>
</dbReference>
<name>A0AAD8MYT9_9APIA</name>
<feature type="region of interest" description="Disordered" evidence="1">
    <location>
        <begin position="280"/>
        <end position="456"/>
    </location>
</feature>
<gene>
    <name evidence="2" type="ORF">POM88_017985</name>
</gene>
<feature type="compositionally biased region" description="Basic and acidic residues" evidence="1">
    <location>
        <begin position="38"/>
        <end position="90"/>
    </location>
</feature>
<reference evidence="2" key="1">
    <citation type="submission" date="2023-02" db="EMBL/GenBank/DDBJ databases">
        <title>Genome of toxic invasive species Heracleum sosnowskyi carries increased number of genes despite the absence of recent whole-genome duplications.</title>
        <authorList>
            <person name="Schelkunov M."/>
            <person name="Shtratnikova V."/>
            <person name="Makarenko M."/>
            <person name="Klepikova A."/>
            <person name="Omelchenko D."/>
            <person name="Novikova G."/>
            <person name="Obukhova E."/>
            <person name="Bogdanov V."/>
            <person name="Penin A."/>
            <person name="Logacheva M."/>
        </authorList>
    </citation>
    <scope>NUCLEOTIDE SEQUENCE</scope>
    <source>
        <strain evidence="2">Hsosn_3</strain>
        <tissue evidence="2">Leaf</tissue>
    </source>
</reference>
<feature type="compositionally biased region" description="Pro residues" evidence="1">
    <location>
        <begin position="1"/>
        <end position="11"/>
    </location>
</feature>
<reference evidence="2" key="2">
    <citation type="submission" date="2023-05" db="EMBL/GenBank/DDBJ databases">
        <authorList>
            <person name="Schelkunov M.I."/>
        </authorList>
    </citation>
    <scope>NUCLEOTIDE SEQUENCE</scope>
    <source>
        <strain evidence="2">Hsosn_3</strain>
        <tissue evidence="2">Leaf</tissue>
    </source>
</reference>